<organism evidence="1 2">
    <name type="scientific">Paramuricea clavata</name>
    <name type="common">Red gorgonian</name>
    <name type="synonym">Violescent sea-whip</name>
    <dbReference type="NCBI Taxonomy" id="317549"/>
    <lineage>
        <taxon>Eukaryota</taxon>
        <taxon>Metazoa</taxon>
        <taxon>Cnidaria</taxon>
        <taxon>Anthozoa</taxon>
        <taxon>Octocorallia</taxon>
        <taxon>Malacalcyonacea</taxon>
        <taxon>Plexauridae</taxon>
        <taxon>Paramuricea</taxon>
    </lineage>
</organism>
<dbReference type="AlphaFoldDB" id="A0A7D9JLT2"/>
<name>A0A7D9JLT2_PARCT</name>
<evidence type="ECO:0000313" key="1">
    <source>
        <dbReference type="EMBL" id="CAB4031689.1"/>
    </source>
</evidence>
<dbReference type="EMBL" id="CACRXK020017827">
    <property type="protein sequence ID" value="CAB4031689.1"/>
    <property type="molecule type" value="Genomic_DNA"/>
</dbReference>
<proteinExistence type="predicted"/>
<feature type="non-terminal residue" evidence="1">
    <location>
        <position position="370"/>
    </location>
</feature>
<dbReference type="Proteomes" id="UP001152795">
    <property type="component" value="Unassembled WGS sequence"/>
</dbReference>
<dbReference type="OrthoDB" id="10003658at2759"/>
<accession>A0A7D9JLT2</accession>
<keyword evidence="2" id="KW-1185">Reference proteome</keyword>
<evidence type="ECO:0000313" key="2">
    <source>
        <dbReference type="Proteomes" id="UP001152795"/>
    </source>
</evidence>
<reference evidence="1" key="1">
    <citation type="submission" date="2020-04" db="EMBL/GenBank/DDBJ databases">
        <authorList>
            <person name="Alioto T."/>
            <person name="Alioto T."/>
            <person name="Gomez Garrido J."/>
        </authorList>
    </citation>
    <scope>NUCLEOTIDE SEQUENCE</scope>
    <source>
        <strain evidence="1">A484AB</strain>
    </source>
</reference>
<sequence>MVQARQFRAEHVDAHYASALFRYEKEFSIKFKEHLVFASMDDKHTIKVGEPNCPVAAVERGKQVLVAIGTKLVVADHDFTRISMTPSVNLFIQVPDHIDESFYTGQVCVSFKENSFQPSSPMRHMAELKGEMTSMKINKPILLAYTDGGPDHRLTYLSVQLSLICLWLDLDLDFLCAVRTPPKHSWKNPVERIMSIINIGLQGIGIMREKAVSNESKLIQCGGLKAIRKMAEKIPALKDEVLESVKPCTELLRHVMERLKLKDQTFQTFNPADDEEIAELWRNILNVDGSLTPEMKTQKHLKNQKLLHEFIASHCRVRHYMFSILKCTSSKCGVCKPLRLPLDVFNQIYHLPDPMPVGDKYQPFDELYGK</sequence>
<protein>
    <submittedName>
        <fullName evidence="1">Uncharacterized protein</fullName>
    </submittedName>
</protein>
<comment type="caution">
    <text evidence="1">The sequence shown here is derived from an EMBL/GenBank/DDBJ whole genome shotgun (WGS) entry which is preliminary data.</text>
</comment>
<gene>
    <name evidence="1" type="ORF">PACLA_8A064009</name>
</gene>